<dbReference type="RefSeq" id="XP_026678467.1">
    <property type="nucleotide sequence ID" value="XM_026822666.1"/>
</dbReference>
<keyword evidence="1" id="KW-0732">Signal</keyword>
<proteinExistence type="predicted"/>
<dbReference type="AlphaFoldDB" id="A0A3Q0IQD8"/>
<organism evidence="2 3">
    <name type="scientific">Diaphorina citri</name>
    <name type="common">Asian citrus psyllid</name>
    <dbReference type="NCBI Taxonomy" id="121845"/>
    <lineage>
        <taxon>Eukaryota</taxon>
        <taxon>Metazoa</taxon>
        <taxon>Ecdysozoa</taxon>
        <taxon>Arthropoda</taxon>
        <taxon>Hexapoda</taxon>
        <taxon>Insecta</taxon>
        <taxon>Pterygota</taxon>
        <taxon>Neoptera</taxon>
        <taxon>Paraneoptera</taxon>
        <taxon>Hemiptera</taxon>
        <taxon>Sternorrhyncha</taxon>
        <taxon>Psylloidea</taxon>
        <taxon>Psyllidae</taxon>
        <taxon>Diaphorininae</taxon>
        <taxon>Diaphorina</taxon>
    </lineage>
</organism>
<name>A0A3Q0IQD8_DIACI</name>
<dbReference type="Proteomes" id="UP000079169">
    <property type="component" value="Unplaced"/>
</dbReference>
<gene>
    <name evidence="3" type="primary">LOC113466892</name>
</gene>
<dbReference type="GeneID" id="113466892"/>
<protein>
    <submittedName>
        <fullName evidence="3">Uncharacterized protein LOC113466892</fullName>
    </submittedName>
</protein>
<evidence type="ECO:0000313" key="3">
    <source>
        <dbReference type="RefSeq" id="XP_026678467.1"/>
    </source>
</evidence>
<dbReference type="KEGG" id="dci:113466892"/>
<keyword evidence="2" id="KW-1185">Reference proteome</keyword>
<reference evidence="3" key="1">
    <citation type="submission" date="2025-08" db="UniProtKB">
        <authorList>
            <consortium name="RefSeq"/>
        </authorList>
    </citation>
    <scope>IDENTIFICATION</scope>
</reference>
<accession>A0A3Q0IQD8</accession>
<dbReference type="PaxDb" id="121845-A0A3Q0IQD8"/>
<sequence>MILGSTALMCSIILVFTDMHITCSQHNPIHTLAKLSSRQEEAPFHSKNKHSFSHYLGPLHDDIPSTRCVGAVSLGKHHSTFHKAQHACFTKHVKRKNKSNHRKKARLKAETHLESKVRARKHLSIPAQVNNMVKPSNISYSIILDDRYIYVEGTPLT</sequence>
<feature type="signal peptide" evidence="1">
    <location>
        <begin position="1"/>
        <end position="24"/>
    </location>
</feature>
<feature type="chain" id="PRO_5018051224" evidence="1">
    <location>
        <begin position="25"/>
        <end position="157"/>
    </location>
</feature>
<evidence type="ECO:0000313" key="2">
    <source>
        <dbReference type="Proteomes" id="UP000079169"/>
    </source>
</evidence>
<evidence type="ECO:0000256" key="1">
    <source>
        <dbReference type="SAM" id="SignalP"/>
    </source>
</evidence>